<sequence length="80" mass="8684">MKITKSHNLCPLCGGTKKKGKTIFAVDLGFGVVVVREVPATVCSQCGADWIGDSVAKKLEKIVEEARKRHNLVEVMSLSK</sequence>
<dbReference type="EMBL" id="MFGW01000083">
    <property type="protein sequence ID" value="OGF66827.1"/>
    <property type="molecule type" value="Genomic_DNA"/>
</dbReference>
<accession>A0A1F5VU84</accession>
<organism evidence="1 2">
    <name type="scientific">Candidatus Fischerbacteria bacterium RBG_13_37_8</name>
    <dbReference type="NCBI Taxonomy" id="1817863"/>
    <lineage>
        <taxon>Bacteria</taxon>
        <taxon>Candidatus Fischeribacteriota</taxon>
    </lineage>
</organism>
<dbReference type="AlphaFoldDB" id="A0A1F5VU84"/>
<dbReference type="Proteomes" id="UP000178943">
    <property type="component" value="Unassembled WGS sequence"/>
</dbReference>
<gene>
    <name evidence="1" type="ORF">A2Y62_10615</name>
</gene>
<evidence type="ECO:0000313" key="1">
    <source>
        <dbReference type="EMBL" id="OGF66827.1"/>
    </source>
</evidence>
<reference evidence="1 2" key="1">
    <citation type="journal article" date="2016" name="Nat. Commun.">
        <title>Thousands of microbial genomes shed light on interconnected biogeochemical processes in an aquifer system.</title>
        <authorList>
            <person name="Anantharaman K."/>
            <person name="Brown C.T."/>
            <person name="Hug L.A."/>
            <person name="Sharon I."/>
            <person name="Castelle C.J."/>
            <person name="Probst A.J."/>
            <person name="Thomas B.C."/>
            <person name="Singh A."/>
            <person name="Wilkins M.J."/>
            <person name="Karaoz U."/>
            <person name="Brodie E.L."/>
            <person name="Williams K.H."/>
            <person name="Hubbard S.S."/>
            <person name="Banfield J.F."/>
        </authorList>
    </citation>
    <scope>NUCLEOTIDE SEQUENCE [LARGE SCALE GENOMIC DNA]</scope>
</reference>
<proteinExistence type="predicted"/>
<dbReference type="InterPro" id="IPR022453">
    <property type="entry name" value="Znf_MqsA-type"/>
</dbReference>
<protein>
    <submittedName>
        <fullName evidence="1">YgiT-type zinc finger domain-containing protein</fullName>
    </submittedName>
</protein>
<dbReference type="STRING" id="1817863.A2Y62_10615"/>
<dbReference type="CDD" id="cd12870">
    <property type="entry name" value="MqsA"/>
    <property type="match status" value="1"/>
</dbReference>
<dbReference type="Gene3D" id="3.10.20.860">
    <property type="match status" value="1"/>
</dbReference>
<comment type="caution">
    <text evidence="1">The sequence shown here is derived from an EMBL/GenBank/DDBJ whole genome shotgun (WGS) entry which is preliminary data.</text>
</comment>
<dbReference type="NCBIfam" id="TIGR03831">
    <property type="entry name" value="YgiT_finger"/>
    <property type="match status" value="1"/>
</dbReference>
<name>A0A1F5VU84_9BACT</name>
<evidence type="ECO:0000313" key="2">
    <source>
        <dbReference type="Proteomes" id="UP000178943"/>
    </source>
</evidence>